<dbReference type="Gene3D" id="3.60.110.10">
    <property type="entry name" value="Carbon-nitrogen hydrolase"/>
    <property type="match status" value="1"/>
</dbReference>
<feature type="domain" description="CN hydrolase" evidence="2">
    <location>
        <begin position="12"/>
        <end position="250"/>
    </location>
</feature>
<reference evidence="4" key="2">
    <citation type="journal article" date="2020" name="Int. J. Syst. Evol. Microbiol.">
        <title>Genomic insights into a novel species Rhodoferax aquaticus sp. nov., isolated from freshwater.</title>
        <authorList>
            <person name="Li T."/>
            <person name="Zhuo Y."/>
            <person name="Jin C.Z."/>
            <person name="Wu X."/>
            <person name="Ko S.R."/>
            <person name="Jin F.J."/>
            <person name="Ahn C.Y."/>
            <person name="Oh H.M."/>
            <person name="Lee H.G."/>
            <person name="Jin L."/>
        </authorList>
    </citation>
    <scope>NUCLEOTIDE SEQUENCE [LARGE SCALE GENOMIC DNA]</scope>
    <source>
        <strain evidence="4">Gr-4</strain>
    </source>
</reference>
<gene>
    <name evidence="3" type="ORF">EXZ61_17010</name>
</gene>
<evidence type="ECO:0000313" key="3">
    <source>
        <dbReference type="EMBL" id="QDL55733.1"/>
    </source>
</evidence>
<dbReference type="Proteomes" id="UP000317365">
    <property type="component" value="Chromosome"/>
</dbReference>
<organism evidence="3 4">
    <name type="scientific">Rhodoferax aquaticus</name>
    <dbReference type="NCBI Taxonomy" id="2527691"/>
    <lineage>
        <taxon>Bacteria</taxon>
        <taxon>Pseudomonadati</taxon>
        <taxon>Pseudomonadota</taxon>
        <taxon>Betaproteobacteria</taxon>
        <taxon>Burkholderiales</taxon>
        <taxon>Comamonadaceae</taxon>
        <taxon>Rhodoferax</taxon>
    </lineage>
</organism>
<dbReference type="InterPro" id="IPR044083">
    <property type="entry name" value="RamA-like"/>
</dbReference>
<proteinExistence type="predicted"/>
<protein>
    <submittedName>
        <fullName evidence="3">Carbon-nitrogen hydrolase family protein</fullName>
    </submittedName>
</protein>
<dbReference type="PANTHER" id="PTHR43674">
    <property type="entry name" value="NITRILASE C965.09-RELATED"/>
    <property type="match status" value="1"/>
</dbReference>
<dbReference type="EMBL" id="CP036282">
    <property type="protein sequence ID" value="QDL55733.1"/>
    <property type="molecule type" value="Genomic_DNA"/>
</dbReference>
<evidence type="ECO:0000313" key="4">
    <source>
        <dbReference type="Proteomes" id="UP000317365"/>
    </source>
</evidence>
<dbReference type="AlphaFoldDB" id="A0A515ET47"/>
<reference evidence="4" key="1">
    <citation type="submission" date="2019-02" db="EMBL/GenBank/DDBJ databases">
        <title>Complete genome sequence of Rhodoferax sp. Gr-4.</title>
        <authorList>
            <person name="Jin L."/>
        </authorList>
    </citation>
    <scope>NUCLEOTIDE SEQUENCE [LARGE SCALE GENOMIC DNA]</scope>
    <source>
        <strain evidence="4">Gr-4</strain>
    </source>
</reference>
<dbReference type="CDD" id="cd07576">
    <property type="entry name" value="R-amidase_like"/>
    <property type="match status" value="1"/>
</dbReference>
<keyword evidence="4" id="KW-1185">Reference proteome</keyword>
<dbReference type="GO" id="GO:0050126">
    <property type="term" value="F:N-carbamoylputrescine amidase activity"/>
    <property type="evidence" value="ECO:0007669"/>
    <property type="project" value="TreeGrafter"/>
</dbReference>
<evidence type="ECO:0000256" key="1">
    <source>
        <dbReference type="ARBA" id="ARBA00022801"/>
    </source>
</evidence>
<dbReference type="PROSITE" id="PS50263">
    <property type="entry name" value="CN_HYDROLASE"/>
    <property type="match status" value="1"/>
</dbReference>
<dbReference type="KEGG" id="rhg:EXZ61_17010"/>
<dbReference type="InterPro" id="IPR050345">
    <property type="entry name" value="Aliph_Amidase/BUP"/>
</dbReference>
<accession>A0A515ET47</accession>
<keyword evidence="1 3" id="KW-0378">Hydrolase</keyword>
<name>A0A515ET47_9BURK</name>
<dbReference type="InterPro" id="IPR036526">
    <property type="entry name" value="C-N_Hydrolase_sf"/>
</dbReference>
<evidence type="ECO:0000259" key="2">
    <source>
        <dbReference type="PROSITE" id="PS50263"/>
    </source>
</evidence>
<sequence>MANSVQLPRQDLTLALYQCAPWPLDTEANLRRLNIAAQRAAQQGAQVLVTPEMFITGYNIGASACRQLAQASDGSYAQAVKAIAQQQGIAIAYGYPECDAVGHVYNAAQLVQGHDAPGLNYRKTHLFGALDRNQFSAAPLQSQLIELRGWAIGLLICYDVEFGENTRRLALAGADLVLVPTANMPDYDFVASTLVPVRAYENQVAVAYANYWGAEADVAYGGLSTVCNASGQVLGAAAREESLLVCTVRAEDLALARQRQSHVRELRQAQHPSADR</sequence>
<dbReference type="Pfam" id="PF00795">
    <property type="entry name" value="CN_hydrolase"/>
    <property type="match status" value="1"/>
</dbReference>
<dbReference type="GO" id="GO:0033388">
    <property type="term" value="P:putrescine biosynthetic process from arginine"/>
    <property type="evidence" value="ECO:0007669"/>
    <property type="project" value="TreeGrafter"/>
</dbReference>
<dbReference type="PANTHER" id="PTHR43674:SF2">
    <property type="entry name" value="BETA-UREIDOPROPIONASE"/>
    <property type="match status" value="1"/>
</dbReference>
<dbReference type="SUPFAM" id="SSF56317">
    <property type="entry name" value="Carbon-nitrogen hydrolase"/>
    <property type="match status" value="1"/>
</dbReference>
<dbReference type="InterPro" id="IPR003010">
    <property type="entry name" value="C-N_Hydrolase"/>
</dbReference>